<name>A0A1H8GL17_9BACL</name>
<reference evidence="2 3" key="1">
    <citation type="submission" date="2016-10" db="EMBL/GenBank/DDBJ databases">
        <authorList>
            <person name="de Groot N.N."/>
        </authorList>
    </citation>
    <scope>NUCLEOTIDE SEQUENCE [LARGE SCALE GENOMIC DNA]</scope>
    <source>
        <strain evidence="2 3">CGMCC 1.10238</strain>
    </source>
</reference>
<dbReference type="EMBL" id="FODH01000001">
    <property type="protein sequence ID" value="SEN44831.1"/>
    <property type="molecule type" value="Genomic_DNA"/>
</dbReference>
<organism evidence="2 3">
    <name type="scientific">Paenibacillus sophorae</name>
    <dbReference type="NCBI Taxonomy" id="1333845"/>
    <lineage>
        <taxon>Bacteria</taxon>
        <taxon>Bacillati</taxon>
        <taxon>Bacillota</taxon>
        <taxon>Bacilli</taxon>
        <taxon>Bacillales</taxon>
        <taxon>Paenibacillaceae</taxon>
        <taxon>Paenibacillus</taxon>
    </lineage>
</organism>
<evidence type="ECO:0000313" key="2">
    <source>
        <dbReference type="EMBL" id="SEN44831.1"/>
    </source>
</evidence>
<dbReference type="Proteomes" id="UP000198809">
    <property type="component" value="Unassembled WGS sequence"/>
</dbReference>
<dbReference type="Proteomes" id="UP000683429">
    <property type="component" value="Chromosome"/>
</dbReference>
<protein>
    <submittedName>
        <fullName evidence="2">Uncharacterized protein</fullName>
    </submittedName>
</protein>
<dbReference type="EMBL" id="CP076607">
    <property type="protein sequence ID" value="QWU14266.1"/>
    <property type="molecule type" value="Genomic_DNA"/>
</dbReference>
<gene>
    <name evidence="1" type="ORF">KP014_20375</name>
    <name evidence="2" type="ORF">SAMN04487895_101562</name>
</gene>
<dbReference type="OrthoDB" id="2656564at2"/>
<dbReference type="AlphaFoldDB" id="A0A1H8GL17"/>
<reference evidence="1 4" key="2">
    <citation type="submission" date="2021-06" db="EMBL/GenBank/DDBJ databases">
        <title>Whole genome sequence of Paenibacillus sophorae DSM23020 for comparative genomics.</title>
        <authorList>
            <person name="Kim M.-J."/>
            <person name="Lee G."/>
            <person name="Shin J.-H."/>
        </authorList>
    </citation>
    <scope>NUCLEOTIDE SEQUENCE [LARGE SCALE GENOMIC DNA]</scope>
    <source>
        <strain evidence="1 4">DSM 23020</strain>
    </source>
</reference>
<sequence>MNFQFEKNKLYNYLGQHLVNVFKEYRVFIAGGLITSLFNNKEIKDVDVYFRSEKLLNEFIEEVYEDGNDWINALTTKALLVRIDDKEVQMIHFRYFENAEEIFDSFDYTVCMGAFDFFSEEFVLHEDFLKHNSQRILKFNKNTAYPVVSLLRVHKYKEKGYTISKPEFLRIALKCMGMKIETIEHLKEHLGGMYGINYDKLIKLKEGEEFSLDLIIDKIADLSINDDYFKEPEKVKFNDVEEIIEYISKEPTKVVTINDYTYRIKKDGTLKQIDNTPKNKVGYNGEEFIANRKFYKFVEKRGDKYFSFWDKEFEYKIDQKATPKRDDYLYFNEKLEISSSSYSNSRNAVLIEATIPYTDFYIKNSDKVLAKSCIVTREVPKAEYEKWENEELEDYKCPFELE</sequence>
<dbReference type="STRING" id="1333845.SAMN04487895_101562"/>
<evidence type="ECO:0000313" key="3">
    <source>
        <dbReference type="Proteomes" id="UP000198809"/>
    </source>
</evidence>
<proteinExistence type="predicted"/>
<evidence type="ECO:0000313" key="4">
    <source>
        <dbReference type="Proteomes" id="UP000683429"/>
    </source>
</evidence>
<keyword evidence="4" id="KW-1185">Reference proteome</keyword>
<dbReference type="RefSeq" id="WP_036588127.1">
    <property type="nucleotide sequence ID" value="NZ_CP076607.1"/>
</dbReference>
<dbReference type="Pfam" id="PF26128">
    <property type="entry name" value="Gad2"/>
    <property type="match status" value="1"/>
</dbReference>
<accession>A0A1H8GL17</accession>
<evidence type="ECO:0000313" key="1">
    <source>
        <dbReference type="EMBL" id="QWU14266.1"/>
    </source>
</evidence>